<dbReference type="Pfam" id="PF03374">
    <property type="entry name" value="ANT"/>
    <property type="match status" value="1"/>
</dbReference>
<protein>
    <submittedName>
        <fullName evidence="2">Phage antirepressor KilAC domain-containing protein</fullName>
    </submittedName>
</protein>
<evidence type="ECO:0000259" key="1">
    <source>
        <dbReference type="PROSITE" id="PS51750"/>
    </source>
</evidence>
<organism evidence="2 3">
    <name type="scientific">Paenibacillus peoriae</name>
    <dbReference type="NCBI Taxonomy" id="59893"/>
    <lineage>
        <taxon>Bacteria</taxon>
        <taxon>Bacillati</taxon>
        <taxon>Bacillota</taxon>
        <taxon>Bacilli</taxon>
        <taxon>Bacillales</taxon>
        <taxon>Paenibacillaceae</taxon>
        <taxon>Paenibacillus</taxon>
    </lineage>
</organism>
<dbReference type="RefSeq" id="WP_190296927.1">
    <property type="nucleotide sequence ID" value="NZ_CP061172.1"/>
</dbReference>
<name>A0A7H0Y1P8_9BACL</name>
<dbReference type="SMART" id="SM01040">
    <property type="entry name" value="Bro-N"/>
    <property type="match status" value="1"/>
</dbReference>
<dbReference type="GO" id="GO:0003677">
    <property type="term" value="F:DNA binding"/>
    <property type="evidence" value="ECO:0007669"/>
    <property type="project" value="InterPro"/>
</dbReference>
<gene>
    <name evidence="2" type="ORF">IAQ67_13800</name>
</gene>
<dbReference type="InterPro" id="IPR005039">
    <property type="entry name" value="Ant_C"/>
</dbReference>
<proteinExistence type="predicted"/>
<dbReference type="PROSITE" id="PS51750">
    <property type="entry name" value="BRO_N"/>
    <property type="match status" value="1"/>
</dbReference>
<dbReference type="InterPro" id="IPR003497">
    <property type="entry name" value="BRO_N_domain"/>
</dbReference>
<sequence length="256" mass="29364">MNNGLAVFENQHEVTILTREDVGIDFKGDFLISAKDVASILEYQGEKATNNVLKFCKESHIYRVKNSDILNRNVRKMNNAGEAFITSFALNRVLGQSGQSKAETFQDWLYEDILPSIQKHGVYATDDVMDKILNNPDFGIELLTKLKEERTARVEAERTNAILMHVNKTYTATEIAKELGFKSAIALNNDLGSRKIQFRQNDTWLLYSRYADCGYVEIKQEVLDNGKVIYHRRFTQLGREWLVKIYNKELLKASAN</sequence>
<dbReference type="Pfam" id="PF02498">
    <property type="entry name" value="Bro-N"/>
    <property type="match status" value="1"/>
</dbReference>
<accession>A0A7H0Y1P8</accession>
<evidence type="ECO:0000313" key="2">
    <source>
        <dbReference type="EMBL" id="QNR65006.1"/>
    </source>
</evidence>
<feature type="domain" description="Bro-N" evidence="1">
    <location>
        <begin position="14"/>
        <end position="121"/>
    </location>
</feature>
<dbReference type="Proteomes" id="UP000516384">
    <property type="component" value="Chromosome"/>
</dbReference>
<dbReference type="AlphaFoldDB" id="A0A7H0Y1P8"/>
<reference evidence="2 3" key="1">
    <citation type="submission" date="2020-09" db="EMBL/GenBank/DDBJ databases">
        <title>Characterization of Paenibacillus peoriae strain ZF390 with broad-spectrum antimicrobial activity as a potential biocontrol agent.</title>
        <authorList>
            <person name="Li L."/>
            <person name="Zhao Y."/>
            <person name="Li B."/>
            <person name="Xie X."/>
        </authorList>
    </citation>
    <scope>NUCLEOTIDE SEQUENCE [LARGE SCALE GENOMIC DNA]</scope>
    <source>
        <strain evidence="2 3">ZF390</strain>
    </source>
</reference>
<dbReference type="EMBL" id="CP061172">
    <property type="protein sequence ID" value="QNR65006.1"/>
    <property type="molecule type" value="Genomic_DNA"/>
</dbReference>
<evidence type="ECO:0000313" key="3">
    <source>
        <dbReference type="Proteomes" id="UP000516384"/>
    </source>
</evidence>